<dbReference type="EMBL" id="SRZC01000018">
    <property type="protein sequence ID" value="TGX81336.1"/>
    <property type="molecule type" value="Genomic_DNA"/>
</dbReference>
<reference evidence="1" key="1">
    <citation type="submission" date="2019-04" db="EMBL/GenBank/DDBJ databases">
        <title>Microbes associate with the intestines of laboratory mice.</title>
        <authorList>
            <person name="Navarre W."/>
            <person name="Wong E."/>
            <person name="Huang K."/>
            <person name="Tropini C."/>
            <person name="Ng K."/>
            <person name="Yu B."/>
        </authorList>
    </citation>
    <scope>NUCLEOTIDE SEQUENCE</scope>
    <source>
        <strain evidence="1">NM73_A23</strain>
    </source>
</reference>
<keyword evidence="2" id="KW-1185">Reference proteome</keyword>
<accession>A0AC61QNT0</accession>
<sequence>MNKTYALLFAFASFSLMGKASVNYSMEGDFIHKTKCQSDTIIDGKAIQEVVVTGRDIIVKDDKLIINLSDKIKKYSHDGYSALALLNVPGLDVDPIDYIVTTNGTSTMLCINGREVGKDEIKTINPKDIKRIDYYQTHDPEHPMANSVIDFIVKIRDYGGMVMVQANENLNKVSGDDMVDWKLYNKKSQFEIQLTDKYNHFTPNRGVESTTLLAFPSGDVEKNVMTKPSGTHSNGIGGKLSYLYKDKTSTFQAALYLQDNHNANTIIQEQTLSGIPSLTSTDYRHNDNISPSLKLYYDKRFSKKASLTVKLDASYNNTKQWRNYEAIEKYASNTKEKFYYVRPEVSFNYKPGGKVSWFAFGTYYYNHSDNTYIENDVSTPNKITEGQAIIMPGCQIKFIPKKFDVVLQVQERIQTISNLNETYTKSYITPSLIYNITLSKNLRINGALFTGVNSPDMKYFNEGEKRIDEYQIIAGGSELEMGRLLSKQASLNGFYKWGGFQFFMAYNNHQKNVFEDIYCDNERKLYVHQYKNGGAYESFSTVATLDLNLIPQKLKFSGTCQYTHSKQRMGFLHTLDTWMGQTSLTYMDKGWQCKLSYNTARKSLNRAGGTFYTPQQLTLSMGYTVNNWFFNLYARNPFMTTSQKTETDRNGYSISSHSYSPRTAYNMFALRVSYRFTYGKKHRYEDVDVDKISRSAILEHDVNK</sequence>
<organism evidence="1 2">
    <name type="scientific">Palleniella muris</name>
    <dbReference type="NCBI Taxonomy" id="3038145"/>
    <lineage>
        <taxon>Bacteria</taxon>
        <taxon>Pseudomonadati</taxon>
        <taxon>Bacteroidota</taxon>
        <taxon>Bacteroidia</taxon>
        <taxon>Bacteroidales</taxon>
        <taxon>Prevotellaceae</taxon>
        <taxon>Palleniella</taxon>
    </lineage>
</organism>
<gene>
    <name evidence="1" type="ORF">E5358_10930</name>
</gene>
<evidence type="ECO:0000313" key="1">
    <source>
        <dbReference type="EMBL" id="TGX81336.1"/>
    </source>
</evidence>
<proteinExistence type="predicted"/>
<evidence type="ECO:0000313" key="2">
    <source>
        <dbReference type="Proteomes" id="UP000308886"/>
    </source>
</evidence>
<dbReference type="Proteomes" id="UP000308886">
    <property type="component" value="Unassembled WGS sequence"/>
</dbReference>
<name>A0AC61QNT0_9BACT</name>
<protein>
    <submittedName>
        <fullName evidence="1">Uncharacterized protein</fullName>
    </submittedName>
</protein>
<comment type="caution">
    <text evidence="1">The sequence shown here is derived from an EMBL/GenBank/DDBJ whole genome shotgun (WGS) entry which is preliminary data.</text>
</comment>